<dbReference type="EMBL" id="JBHMFI010000001">
    <property type="protein sequence ID" value="MFB9070568.1"/>
    <property type="molecule type" value="Genomic_DNA"/>
</dbReference>
<organism evidence="1 2">
    <name type="scientific">Citricoccus parietis</name>
    <dbReference type="NCBI Taxonomy" id="592307"/>
    <lineage>
        <taxon>Bacteria</taxon>
        <taxon>Bacillati</taxon>
        <taxon>Actinomycetota</taxon>
        <taxon>Actinomycetes</taxon>
        <taxon>Micrococcales</taxon>
        <taxon>Micrococcaceae</taxon>
        <taxon>Citricoccus</taxon>
    </lineage>
</organism>
<name>A0ABV5FV56_9MICC</name>
<accession>A0ABV5FV56</accession>
<evidence type="ECO:0000313" key="2">
    <source>
        <dbReference type="Proteomes" id="UP001589575"/>
    </source>
</evidence>
<protein>
    <submittedName>
        <fullName evidence="1">Uncharacterized protein</fullName>
    </submittedName>
</protein>
<sequence length="52" mass="5044">MVAASVPAMITVCCSKAVGVTSVNDSASLGGACTAVSMAMTFLPGPRQGVVV</sequence>
<comment type="caution">
    <text evidence="1">The sequence shown here is derived from an EMBL/GenBank/DDBJ whole genome shotgun (WGS) entry which is preliminary data.</text>
</comment>
<keyword evidence="2" id="KW-1185">Reference proteome</keyword>
<dbReference type="Proteomes" id="UP001589575">
    <property type="component" value="Unassembled WGS sequence"/>
</dbReference>
<reference evidence="1 2" key="1">
    <citation type="submission" date="2024-09" db="EMBL/GenBank/DDBJ databases">
        <authorList>
            <person name="Sun Q."/>
            <person name="Mori K."/>
        </authorList>
    </citation>
    <scope>NUCLEOTIDE SEQUENCE [LARGE SCALE GENOMIC DNA]</scope>
    <source>
        <strain evidence="1 2">CCM 7609</strain>
    </source>
</reference>
<proteinExistence type="predicted"/>
<evidence type="ECO:0000313" key="1">
    <source>
        <dbReference type="EMBL" id="MFB9070568.1"/>
    </source>
</evidence>
<gene>
    <name evidence="1" type="ORF">ACFFX0_04940</name>
</gene>